<proteinExistence type="predicted"/>
<sequence>MEKDKKNISIDAKDIDDKILHPLINFNSLKGGKYTLYLDGEIGGKIDGEIRIIGGILDKFQTYNNLVAFANTIPALITFSSPGFNDNGYKIKEGVVEYSVDKNILRFKSIKIVGESSTIIGAGTINLKTKVSKIPVVGYILLGDNRSMAIGLSISGNLKNPKVETHAIKSMVELPFTILERLLKAPSNLLKRDRK</sequence>
<organism evidence="1">
    <name type="scientific">hydrothermal vent metagenome</name>
    <dbReference type="NCBI Taxonomy" id="652676"/>
    <lineage>
        <taxon>unclassified sequences</taxon>
        <taxon>metagenomes</taxon>
        <taxon>ecological metagenomes</taxon>
    </lineage>
</organism>
<evidence type="ECO:0000313" key="1">
    <source>
        <dbReference type="EMBL" id="SHO80671.1"/>
    </source>
</evidence>
<dbReference type="EMBL" id="FRYL01000015">
    <property type="protein sequence ID" value="SHO80671.1"/>
    <property type="molecule type" value="Genomic_DNA"/>
</dbReference>
<reference evidence="1" key="1">
    <citation type="submission" date="2016-10" db="EMBL/GenBank/DDBJ databases">
        <authorList>
            <person name="de Groot N.N."/>
        </authorList>
    </citation>
    <scope>NUCLEOTIDE SEQUENCE</scope>
</reference>
<protein>
    <submittedName>
        <fullName evidence="1">Putative periplasmic protein</fullName>
    </submittedName>
</protein>
<name>A0A1W1EIH6_9ZZZZ</name>
<accession>A0A1W1EIH6</accession>
<gene>
    <name evidence="1" type="ORF">MNB_SV-15-719</name>
</gene>
<dbReference type="AlphaFoldDB" id="A0A1W1EIH6"/>